<gene>
    <name evidence="2" type="ORF">UFOVP1293_53</name>
    <name evidence="3" type="ORF">UFOVP1644_71</name>
    <name evidence="1" type="ORF">UFOVP860_58</name>
</gene>
<dbReference type="EMBL" id="LR797513">
    <property type="protein sequence ID" value="CAB4222580.1"/>
    <property type="molecule type" value="Genomic_DNA"/>
</dbReference>
<reference evidence="2" key="1">
    <citation type="submission" date="2020-05" db="EMBL/GenBank/DDBJ databases">
        <authorList>
            <person name="Chiriac C."/>
            <person name="Salcher M."/>
            <person name="Ghai R."/>
            <person name="Kavagutti S V."/>
        </authorList>
    </citation>
    <scope>NUCLEOTIDE SEQUENCE</scope>
</reference>
<evidence type="ECO:0000313" key="2">
    <source>
        <dbReference type="EMBL" id="CAB4195722.1"/>
    </source>
</evidence>
<organism evidence="2">
    <name type="scientific">uncultured Caudovirales phage</name>
    <dbReference type="NCBI Taxonomy" id="2100421"/>
    <lineage>
        <taxon>Viruses</taxon>
        <taxon>Duplodnaviria</taxon>
        <taxon>Heunggongvirae</taxon>
        <taxon>Uroviricota</taxon>
        <taxon>Caudoviricetes</taxon>
        <taxon>Peduoviridae</taxon>
        <taxon>Maltschvirus</taxon>
        <taxon>Maltschvirus maltsch</taxon>
    </lineage>
</organism>
<accession>A0A6J5RI41</accession>
<name>A0A6J5RI41_9CAUD</name>
<sequence>MSPTRHWLVGPAFALAGAILFAMCAPKAAAAEGWQLTECPPGEPCRPRGKPLDVKTACELDLVSLAIVAAKGTRIRCDKLTTKKEAR</sequence>
<evidence type="ECO:0000313" key="1">
    <source>
        <dbReference type="EMBL" id="CAB4167861.1"/>
    </source>
</evidence>
<dbReference type="EMBL" id="LR797244">
    <property type="protein sequence ID" value="CAB4195722.1"/>
    <property type="molecule type" value="Genomic_DNA"/>
</dbReference>
<protein>
    <submittedName>
        <fullName evidence="2">Uncharacterized protein</fullName>
    </submittedName>
</protein>
<dbReference type="EMBL" id="LR796812">
    <property type="protein sequence ID" value="CAB4167861.1"/>
    <property type="molecule type" value="Genomic_DNA"/>
</dbReference>
<proteinExistence type="predicted"/>
<evidence type="ECO:0000313" key="3">
    <source>
        <dbReference type="EMBL" id="CAB4222580.1"/>
    </source>
</evidence>